<feature type="compositionally biased region" description="Basic and acidic residues" evidence="1">
    <location>
        <begin position="80"/>
        <end position="90"/>
    </location>
</feature>
<evidence type="ECO:0000256" key="1">
    <source>
        <dbReference type="SAM" id="MobiDB-lite"/>
    </source>
</evidence>
<dbReference type="GeneID" id="9944695"/>
<dbReference type="EMBL" id="JH712069">
    <property type="protein sequence ID" value="EFO21212.1"/>
    <property type="molecule type" value="Genomic_DNA"/>
</dbReference>
<accession>A0A1S0TW57</accession>
<protein>
    <submittedName>
        <fullName evidence="2">Uncharacterized protein</fullName>
    </submittedName>
</protein>
<reference evidence="2" key="1">
    <citation type="submission" date="2012-04" db="EMBL/GenBank/DDBJ databases">
        <title>The Genome Sequence of Loa loa.</title>
        <authorList>
            <consortium name="The Broad Institute Genome Sequencing Platform"/>
            <consortium name="Broad Institute Genome Sequencing Center for Infectious Disease"/>
            <person name="Nutman T.B."/>
            <person name="Fink D.L."/>
            <person name="Russ C."/>
            <person name="Young S."/>
            <person name="Zeng Q."/>
            <person name="Gargeya S."/>
            <person name="Alvarado L."/>
            <person name="Berlin A."/>
            <person name="Chapman S.B."/>
            <person name="Chen Z."/>
            <person name="Freedman E."/>
            <person name="Gellesch M."/>
            <person name="Goldberg J."/>
            <person name="Griggs A."/>
            <person name="Gujja S."/>
            <person name="Heilman E.R."/>
            <person name="Heiman D."/>
            <person name="Howarth C."/>
            <person name="Mehta T."/>
            <person name="Neiman D."/>
            <person name="Pearson M."/>
            <person name="Roberts A."/>
            <person name="Saif S."/>
            <person name="Shea T."/>
            <person name="Shenoy N."/>
            <person name="Sisk P."/>
            <person name="Stolte C."/>
            <person name="Sykes S."/>
            <person name="White J."/>
            <person name="Yandava C."/>
            <person name="Haas B."/>
            <person name="Henn M.R."/>
            <person name="Nusbaum C."/>
            <person name="Birren B."/>
        </authorList>
    </citation>
    <scope>NUCLEOTIDE SEQUENCE [LARGE SCALE GENOMIC DNA]</scope>
</reference>
<dbReference type="CTD" id="9944695"/>
<dbReference type="InParanoid" id="A0A1S0TW57"/>
<dbReference type="AlphaFoldDB" id="A0A1S0TW57"/>
<organism evidence="2">
    <name type="scientific">Loa loa</name>
    <name type="common">Eye worm</name>
    <name type="synonym">Filaria loa</name>
    <dbReference type="NCBI Taxonomy" id="7209"/>
    <lineage>
        <taxon>Eukaryota</taxon>
        <taxon>Metazoa</taxon>
        <taxon>Ecdysozoa</taxon>
        <taxon>Nematoda</taxon>
        <taxon>Chromadorea</taxon>
        <taxon>Rhabditida</taxon>
        <taxon>Spirurina</taxon>
        <taxon>Spiruromorpha</taxon>
        <taxon>Filarioidea</taxon>
        <taxon>Onchocercidae</taxon>
        <taxon>Loa</taxon>
    </lineage>
</organism>
<feature type="compositionally biased region" description="Polar residues" evidence="1">
    <location>
        <begin position="92"/>
        <end position="106"/>
    </location>
</feature>
<feature type="compositionally biased region" description="Polar residues" evidence="1">
    <location>
        <begin position="59"/>
        <end position="78"/>
    </location>
</feature>
<name>A0A1S0TW57_LOALO</name>
<dbReference type="KEGG" id="loa:LOAG_07274"/>
<feature type="region of interest" description="Disordered" evidence="1">
    <location>
        <begin position="55"/>
        <end position="106"/>
    </location>
</feature>
<evidence type="ECO:0000313" key="2">
    <source>
        <dbReference type="EMBL" id="EFO21212.1"/>
    </source>
</evidence>
<dbReference type="RefSeq" id="XP_003142855.1">
    <property type="nucleotide sequence ID" value="XM_003142807.1"/>
</dbReference>
<sequence>MKNRKTKEIIGKKICRIEKTNPKKCMEIFSRSKPDSEMLYVEKRIKILTVPTTRDSKGRLTTQASSSKKCMSYTTSTGDFGERFPDRESIPKNVSDTQISQRTANS</sequence>
<proteinExistence type="predicted"/>
<gene>
    <name evidence="2" type="ORF">LOAG_07274</name>
</gene>